<feature type="domain" description="RNase III" evidence="8">
    <location>
        <begin position="85"/>
        <end position="215"/>
    </location>
</feature>
<name>A0ABM1NJE1_NICVS</name>
<dbReference type="InterPro" id="IPR055189">
    <property type="entry name" value="RM44_endonuclase"/>
</dbReference>
<dbReference type="InterPro" id="IPR044444">
    <property type="entry name" value="Ribosomal_mL44_DSRM_metazoa"/>
</dbReference>
<organism evidence="9 10">
    <name type="scientific">Nicrophorus vespilloides</name>
    <name type="common">Boreal carrion beetle</name>
    <dbReference type="NCBI Taxonomy" id="110193"/>
    <lineage>
        <taxon>Eukaryota</taxon>
        <taxon>Metazoa</taxon>
        <taxon>Ecdysozoa</taxon>
        <taxon>Arthropoda</taxon>
        <taxon>Hexapoda</taxon>
        <taxon>Insecta</taxon>
        <taxon>Pterygota</taxon>
        <taxon>Neoptera</taxon>
        <taxon>Endopterygota</taxon>
        <taxon>Coleoptera</taxon>
        <taxon>Polyphaga</taxon>
        <taxon>Staphyliniformia</taxon>
        <taxon>Silphidae</taxon>
        <taxon>Nicrophorinae</taxon>
        <taxon>Nicrophorus</taxon>
    </lineage>
</organism>
<dbReference type="CDD" id="cd19874">
    <property type="entry name" value="DSRM_MRPL44"/>
    <property type="match status" value="1"/>
</dbReference>
<sequence length="290" mass="32867">MALQRQGLNLLRRISIHGTTFTNRTDVRSYKRWVAPTLKELNIRTKKIGDTGEVKPTPRSSFLEWNYDAEVFAFGKRLGEEFNQDLLRKALMHKSYVNLQELQGNAVQSDGNTDLIKKGEDIISKYIQLELSKKYPDVIVQAIHNYLTDDNMLSHVGVHIGLKDIILTPEYPPETATIANTFKAVVAALEESSSLENCEKFVKDFVLAQLNGKEVFDIWEPEQPYKYLKGIKSDIEPRLCNQSAAKTILANYQVGIYSNKQLLGLGWGESVDVAKDMAALNVIQKIYNIK</sequence>
<dbReference type="SMART" id="SM00535">
    <property type="entry name" value="RIBOc"/>
    <property type="match status" value="1"/>
</dbReference>
<keyword evidence="9" id="KW-1185">Reference proteome</keyword>
<dbReference type="GeneID" id="108569772"/>
<evidence type="ECO:0000313" key="9">
    <source>
        <dbReference type="Proteomes" id="UP000695000"/>
    </source>
</evidence>
<reference evidence="10" key="1">
    <citation type="submission" date="2025-08" db="UniProtKB">
        <authorList>
            <consortium name="RefSeq"/>
        </authorList>
    </citation>
    <scope>IDENTIFICATION</scope>
    <source>
        <tissue evidence="10">Whole Larva</tissue>
    </source>
</reference>
<accession>A0ABM1NJE1</accession>
<keyword evidence="4" id="KW-0496">Mitochondrion</keyword>
<protein>
    <recommendedName>
        <fullName evidence="7">Large ribosomal subunit protein mL44</fullName>
    </recommendedName>
</protein>
<proteinExistence type="inferred from homology"/>
<evidence type="ECO:0000256" key="7">
    <source>
        <dbReference type="ARBA" id="ARBA00035187"/>
    </source>
</evidence>
<evidence type="ECO:0000259" key="8">
    <source>
        <dbReference type="SMART" id="SM00535"/>
    </source>
</evidence>
<dbReference type="GO" id="GO:0005840">
    <property type="term" value="C:ribosome"/>
    <property type="evidence" value="ECO:0007669"/>
    <property type="project" value="UniProtKB-KW"/>
</dbReference>
<dbReference type="InterPro" id="IPR000999">
    <property type="entry name" value="RNase_III_dom"/>
</dbReference>
<gene>
    <name evidence="10" type="primary">LOC108569772</name>
</gene>
<keyword evidence="2" id="KW-0809">Transit peptide</keyword>
<evidence type="ECO:0000256" key="4">
    <source>
        <dbReference type="ARBA" id="ARBA00023128"/>
    </source>
</evidence>
<comment type="subcellular location">
    <subcellularLocation>
        <location evidence="1">Mitochondrion</location>
    </subcellularLocation>
</comment>
<dbReference type="Pfam" id="PF22892">
    <property type="entry name" value="DSRM_MRPL44"/>
    <property type="match status" value="1"/>
</dbReference>
<dbReference type="Gene3D" id="3.30.160.20">
    <property type="match status" value="1"/>
</dbReference>
<evidence type="ECO:0000256" key="3">
    <source>
        <dbReference type="ARBA" id="ARBA00022980"/>
    </source>
</evidence>
<evidence type="ECO:0000313" key="10">
    <source>
        <dbReference type="RefSeq" id="XP_017786941.1"/>
    </source>
</evidence>
<dbReference type="RefSeq" id="XP_017786941.1">
    <property type="nucleotide sequence ID" value="XM_017931452.1"/>
</dbReference>
<evidence type="ECO:0000256" key="5">
    <source>
        <dbReference type="ARBA" id="ARBA00023274"/>
    </source>
</evidence>
<dbReference type="SUPFAM" id="SSF69065">
    <property type="entry name" value="RNase III domain-like"/>
    <property type="match status" value="1"/>
</dbReference>
<evidence type="ECO:0000256" key="2">
    <source>
        <dbReference type="ARBA" id="ARBA00022946"/>
    </source>
</evidence>
<dbReference type="Gene3D" id="1.10.1520.10">
    <property type="entry name" value="Ribonuclease III domain"/>
    <property type="match status" value="1"/>
</dbReference>
<comment type="similarity">
    <text evidence="6">Belongs to the ribonuclease III family. Mitochondrion-specific ribosomal protein mL44 subfamily.</text>
</comment>
<dbReference type="InterPro" id="IPR036389">
    <property type="entry name" value="RNase_III_sf"/>
</dbReference>
<evidence type="ECO:0000256" key="1">
    <source>
        <dbReference type="ARBA" id="ARBA00004173"/>
    </source>
</evidence>
<dbReference type="Pfam" id="PF22935">
    <property type="entry name" value="RM44_endonuclase"/>
    <property type="match status" value="1"/>
</dbReference>
<keyword evidence="3 10" id="KW-0689">Ribosomal protein</keyword>
<dbReference type="Proteomes" id="UP000695000">
    <property type="component" value="Unplaced"/>
</dbReference>
<keyword evidence="5" id="KW-0687">Ribonucleoprotein</keyword>
<evidence type="ECO:0000256" key="6">
    <source>
        <dbReference type="ARBA" id="ARBA00024034"/>
    </source>
</evidence>